<dbReference type="CDD" id="cd00742">
    <property type="entry name" value="FABP"/>
    <property type="match status" value="1"/>
</dbReference>
<comment type="similarity">
    <text evidence="1">Belongs to the calycin superfamily. Fatty-acid binding protein (FABP) family.</text>
</comment>
<keyword evidence="2" id="KW-0446">Lipid-binding</keyword>
<protein>
    <submittedName>
        <fullName evidence="3">Uncharacterized protein</fullName>
    </submittedName>
</protein>
<comment type="caution">
    <text evidence="3">The sequence shown here is derived from an EMBL/GenBank/DDBJ whole genome shotgun (WGS) entry which is preliminary data.</text>
</comment>
<dbReference type="SUPFAM" id="SSF50814">
    <property type="entry name" value="Lipocalins"/>
    <property type="match status" value="1"/>
</dbReference>
<evidence type="ECO:0000256" key="2">
    <source>
        <dbReference type="ARBA" id="ARBA00023121"/>
    </source>
</evidence>
<keyword evidence="4" id="KW-1185">Reference proteome</keyword>
<name>A0AAV5SGL8_9BILA</name>
<dbReference type="InterPro" id="IPR031259">
    <property type="entry name" value="ILBP"/>
</dbReference>
<reference evidence="3" key="1">
    <citation type="submission" date="2023-10" db="EMBL/GenBank/DDBJ databases">
        <title>Genome assembly of Pristionchus species.</title>
        <authorList>
            <person name="Yoshida K."/>
            <person name="Sommer R.J."/>
        </authorList>
    </citation>
    <scope>NUCLEOTIDE SEQUENCE</scope>
    <source>
        <strain evidence="3">RS0144</strain>
    </source>
</reference>
<evidence type="ECO:0000313" key="3">
    <source>
        <dbReference type="EMBL" id="GMS78816.1"/>
    </source>
</evidence>
<dbReference type="GO" id="GO:0008289">
    <property type="term" value="F:lipid binding"/>
    <property type="evidence" value="ECO:0007669"/>
    <property type="project" value="UniProtKB-KW"/>
</dbReference>
<dbReference type="AlphaFoldDB" id="A0AAV5SGL8"/>
<organism evidence="3 4">
    <name type="scientific">Pristionchus entomophagus</name>
    <dbReference type="NCBI Taxonomy" id="358040"/>
    <lineage>
        <taxon>Eukaryota</taxon>
        <taxon>Metazoa</taxon>
        <taxon>Ecdysozoa</taxon>
        <taxon>Nematoda</taxon>
        <taxon>Chromadorea</taxon>
        <taxon>Rhabditida</taxon>
        <taxon>Rhabditina</taxon>
        <taxon>Diplogasteromorpha</taxon>
        <taxon>Diplogasteroidea</taxon>
        <taxon>Neodiplogasteridae</taxon>
        <taxon>Pristionchus</taxon>
    </lineage>
</organism>
<proteinExistence type="inferred from homology"/>
<dbReference type="EMBL" id="BTSX01000001">
    <property type="protein sequence ID" value="GMS78816.1"/>
    <property type="molecule type" value="Genomic_DNA"/>
</dbReference>
<accession>A0AAV5SGL8</accession>
<dbReference type="PANTHER" id="PTHR11955">
    <property type="entry name" value="FATTY ACID BINDING PROTEIN"/>
    <property type="match status" value="1"/>
</dbReference>
<dbReference type="Proteomes" id="UP001432027">
    <property type="component" value="Unassembled WGS sequence"/>
</dbReference>
<dbReference type="PRINTS" id="PR00178">
    <property type="entry name" value="FATTYACIDBP"/>
</dbReference>
<sequence length="142" mass="15705">MVDQFIGTWVCTKADNVEAYFREVGATKNLSKALSHVKGTLTFEIEGDEWTMTFNCPVKNHTYKFRLGQEFNDTTFDGRPVSSKFEFDGNKLVEIEKGTNGGPDTRKEITITGNTLTMVDQCGLAQSTSAYEKAAPGLIASF</sequence>
<evidence type="ECO:0000256" key="1">
    <source>
        <dbReference type="ARBA" id="ARBA00008390"/>
    </source>
</evidence>
<gene>
    <name evidence="3" type="ORF">PENTCL1PPCAC_991</name>
</gene>
<dbReference type="InterPro" id="IPR000463">
    <property type="entry name" value="Fatty_acid-bd"/>
</dbReference>
<dbReference type="InterPro" id="IPR012674">
    <property type="entry name" value="Calycin"/>
</dbReference>
<evidence type="ECO:0000313" key="4">
    <source>
        <dbReference type="Proteomes" id="UP001432027"/>
    </source>
</evidence>
<dbReference type="Gene3D" id="2.40.128.20">
    <property type="match status" value="1"/>
</dbReference>